<keyword evidence="4" id="KW-1185">Reference proteome</keyword>
<accession>A0ABS7C703</accession>
<protein>
    <submittedName>
        <fullName evidence="3">Aldo/keto reductase</fullName>
    </submittedName>
</protein>
<dbReference type="PANTHER" id="PTHR43625:SF40">
    <property type="entry name" value="ALDO-KETO REDUCTASE YAKC [NADP(+)]"/>
    <property type="match status" value="1"/>
</dbReference>
<dbReference type="CDD" id="cd19076">
    <property type="entry name" value="AKR_AKR13A_13D"/>
    <property type="match status" value="1"/>
</dbReference>
<dbReference type="Gene3D" id="3.20.20.100">
    <property type="entry name" value="NADP-dependent oxidoreductase domain"/>
    <property type="match status" value="1"/>
</dbReference>
<feature type="domain" description="NADP-dependent oxidoreductase" evidence="2">
    <location>
        <begin position="15"/>
        <end position="307"/>
    </location>
</feature>
<name>A0ABS7C703_9BACL</name>
<dbReference type="InterPro" id="IPR036812">
    <property type="entry name" value="NAD(P)_OxRdtase_dom_sf"/>
</dbReference>
<keyword evidence="1" id="KW-0560">Oxidoreductase</keyword>
<dbReference type="RefSeq" id="WP_210038935.1">
    <property type="nucleotide sequence ID" value="NZ_JBHLVU010000011.1"/>
</dbReference>
<sequence>MNKRVLGKNLEVSALGLGCMGMSAFYGGRDDEESNLTIERALELGITFFDTADMYGTGRNEELVGKALAKRRSEVVIATKFGNQWNDEGKMIGINGRPEYVKAACEASLRRLGTDHIDLYYQHRVDRNTPIEETVGAMSDLVREGKVRYIGLSEAGPATIRRAHAVHPITALQTEYSLWSRDVEDEILPTCRELGIGFVPYSPLGRGFLTGEIKKFDDLAEDDFRRNSPRFQGDNFRKNLDLVSKIEELAAIKGCQPSQLALAWLLAQGNDIVPIPGTKRRKYLEENIGALGIQFTPDELKLIDEIAPKGVAEGTRYAEAGMNNLSL</sequence>
<dbReference type="PANTHER" id="PTHR43625">
    <property type="entry name" value="AFLATOXIN B1 ALDEHYDE REDUCTASE"/>
    <property type="match status" value="1"/>
</dbReference>
<dbReference type="EMBL" id="JAHZIK010000637">
    <property type="protein sequence ID" value="MBW7456673.1"/>
    <property type="molecule type" value="Genomic_DNA"/>
</dbReference>
<dbReference type="InterPro" id="IPR023210">
    <property type="entry name" value="NADP_OxRdtase_dom"/>
</dbReference>
<reference evidence="3 4" key="1">
    <citation type="submission" date="2021-07" db="EMBL/GenBank/DDBJ databases">
        <title>Paenibacillus radiodurans sp. nov., isolated from the southeastern edge of Tengger Desert.</title>
        <authorList>
            <person name="Zhang G."/>
        </authorList>
    </citation>
    <scope>NUCLEOTIDE SEQUENCE [LARGE SCALE GENOMIC DNA]</scope>
    <source>
        <strain evidence="3 4">CCM 7311</strain>
    </source>
</reference>
<dbReference type="InterPro" id="IPR050791">
    <property type="entry name" value="Aldo-Keto_reductase"/>
</dbReference>
<evidence type="ECO:0000313" key="4">
    <source>
        <dbReference type="Proteomes" id="UP001519887"/>
    </source>
</evidence>
<dbReference type="SUPFAM" id="SSF51430">
    <property type="entry name" value="NAD(P)-linked oxidoreductase"/>
    <property type="match status" value="1"/>
</dbReference>
<comment type="caution">
    <text evidence="3">The sequence shown here is derived from an EMBL/GenBank/DDBJ whole genome shotgun (WGS) entry which is preliminary data.</text>
</comment>
<dbReference type="InterPro" id="IPR020471">
    <property type="entry name" value="AKR"/>
</dbReference>
<evidence type="ECO:0000256" key="1">
    <source>
        <dbReference type="ARBA" id="ARBA00023002"/>
    </source>
</evidence>
<dbReference type="Proteomes" id="UP001519887">
    <property type="component" value="Unassembled WGS sequence"/>
</dbReference>
<dbReference type="PRINTS" id="PR00069">
    <property type="entry name" value="ALDKETRDTASE"/>
</dbReference>
<evidence type="ECO:0000313" key="3">
    <source>
        <dbReference type="EMBL" id="MBW7456673.1"/>
    </source>
</evidence>
<evidence type="ECO:0000259" key="2">
    <source>
        <dbReference type="Pfam" id="PF00248"/>
    </source>
</evidence>
<dbReference type="Pfam" id="PF00248">
    <property type="entry name" value="Aldo_ket_red"/>
    <property type="match status" value="1"/>
</dbReference>
<proteinExistence type="predicted"/>
<organism evidence="3 4">
    <name type="scientific">Paenibacillus sepulcri</name>
    <dbReference type="NCBI Taxonomy" id="359917"/>
    <lineage>
        <taxon>Bacteria</taxon>
        <taxon>Bacillati</taxon>
        <taxon>Bacillota</taxon>
        <taxon>Bacilli</taxon>
        <taxon>Bacillales</taxon>
        <taxon>Paenibacillaceae</taxon>
        <taxon>Paenibacillus</taxon>
    </lineage>
</organism>
<gene>
    <name evidence="3" type="ORF">K0U00_21790</name>
</gene>